<comment type="caution">
    <text evidence="2">The sequence shown here is derived from an EMBL/GenBank/DDBJ whole genome shotgun (WGS) entry which is preliminary data.</text>
</comment>
<dbReference type="InterPro" id="IPR036388">
    <property type="entry name" value="WH-like_DNA-bd_sf"/>
</dbReference>
<keyword evidence="3" id="KW-1185">Reference proteome</keyword>
<dbReference type="GO" id="GO:0005829">
    <property type="term" value="C:cytosol"/>
    <property type="evidence" value="ECO:0007669"/>
    <property type="project" value="TreeGrafter"/>
</dbReference>
<dbReference type="Gene3D" id="1.10.10.10">
    <property type="entry name" value="Winged helix-like DNA-binding domain superfamily/Winged helix DNA-binding domain"/>
    <property type="match status" value="1"/>
</dbReference>
<gene>
    <name evidence="2" type="ORF">BXY39_3776</name>
</gene>
<evidence type="ECO:0000313" key="3">
    <source>
        <dbReference type="Proteomes" id="UP000271227"/>
    </source>
</evidence>
<dbReference type="NCBIfam" id="TIGR02944">
    <property type="entry name" value="suf_reg_Xantho"/>
    <property type="match status" value="1"/>
</dbReference>
<dbReference type="Pfam" id="PF02082">
    <property type="entry name" value="Rrf2"/>
    <property type="match status" value="1"/>
</dbReference>
<proteinExistence type="predicted"/>
<reference evidence="2 3" key="1">
    <citation type="submission" date="2018-10" db="EMBL/GenBank/DDBJ databases">
        <title>Genomic Encyclopedia of Archaeal and Bacterial Type Strains, Phase II (KMG-II): from individual species to whole genera.</title>
        <authorList>
            <person name="Goeker M."/>
        </authorList>
    </citation>
    <scope>NUCLEOTIDE SEQUENCE [LARGE SCALE GENOMIC DNA]</scope>
    <source>
        <strain evidence="2 3">DSM 25217</strain>
    </source>
</reference>
<evidence type="ECO:0000256" key="1">
    <source>
        <dbReference type="SAM" id="MobiDB-lite"/>
    </source>
</evidence>
<dbReference type="InterPro" id="IPR014290">
    <property type="entry name" value="SUF_FeS_clus_asmbl_reg"/>
</dbReference>
<dbReference type="PANTHER" id="PTHR33221:SF2">
    <property type="entry name" value="TRANSCRIPTIONAL REGULATOR"/>
    <property type="match status" value="1"/>
</dbReference>
<dbReference type="SUPFAM" id="SSF46785">
    <property type="entry name" value="Winged helix' DNA-binding domain"/>
    <property type="match status" value="1"/>
</dbReference>
<dbReference type="InParanoid" id="A0A3M0BTE5"/>
<dbReference type="EMBL" id="REFR01000017">
    <property type="protein sequence ID" value="RMB00588.1"/>
    <property type="molecule type" value="Genomic_DNA"/>
</dbReference>
<protein>
    <submittedName>
        <fullName evidence="2">BadM/Rrf2 family transcriptional regulator</fullName>
    </submittedName>
</protein>
<organism evidence="2 3">
    <name type="scientific">Eilatimonas milleporae</name>
    <dbReference type="NCBI Taxonomy" id="911205"/>
    <lineage>
        <taxon>Bacteria</taxon>
        <taxon>Pseudomonadati</taxon>
        <taxon>Pseudomonadota</taxon>
        <taxon>Alphaproteobacteria</taxon>
        <taxon>Kordiimonadales</taxon>
        <taxon>Kordiimonadaceae</taxon>
        <taxon>Eilatimonas</taxon>
    </lineage>
</organism>
<dbReference type="AlphaFoldDB" id="A0A3M0BTE5"/>
<dbReference type="PANTHER" id="PTHR33221">
    <property type="entry name" value="WINGED HELIX-TURN-HELIX TRANSCRIPTIONAL REGULATOR, RRF2 FAMILY"/>
    <property type="match status" value="1"/>
</dbReference>
<feature type="region of interest" description="Disordered" evidence="1">
    <location>
        <begin position="147"/>
        <end position="172"/>
    </location>
</feature>
<dbReference type="InterPro" id="IPR036390">
    <property type="entry name" value="WH_DNA-bd_sf"/>
</dbReference>
<dbReference type="GO" id="GO:0003700">
    <property type="term" value="F:DNA-binding transcription factor activity"/>
    <property type="evidence" value="ECO:0007669"/>
    <property type="project" value="TreeGrafter"/>
</dbReference>
<name>A0A3M0BTE5_9PROT</name>
<evidence type="ECO:0000313" key="2">
    <source>
        <dbReference type="EMBL" id="RMB00588.1"/>
    </source>
</evidence>
<accession>A0A3M0BTE5</accession>
<dbReference type="NCBIfam" id="TIGR00738">
    <property type="entry name" value="rrf2_super"/>
    <property type="match status" value="1"/>
</dbReference>
<dbReference type="PROSITE" id="PS51197">
    <property type="entry name" value="HTH_RRF2_2"/>
    <property type="match status" value="1"/>
</dbReference>
<sequence>MIRLTNLADYAVVLMVEVARSDVRVNAQSLAEASRMPVTTVSKILNALSRADLLTSHRGLKGGFSLTRGTDTISLADIVEAIDGPIALTNCSDTSSNDCCYDSFCQVRPHWQHINTAIRTALDTVKLKDVMAPPAPGTFAPAMFEAMPAAGQPAPNTPDSDDGVENGAAGPR</sequence>
<dbReference type="RefSeq" id="WP_211332344.1">
    <property type="nucleotide sequence ID" value="NZ_REFR01000017.1"/>
</dbReference>
<dbReference type="Proteomes" id="UP000271227">
    <property type="component" value="Unassembled WGS sequence"/>
</dbReference>
<dbReference type="InterPro" id="IPR000944">
    <property type="entry name" value="Tscrpt_reg_Rrf2"/>
</dbReference>